<protein>
    <submittedName>
        <fullName evidence="1">Uncharacterized protein</fullName>
    </submittedName>
</protein>
<proteinExistence type="predicted"/>
<evidence type="ECO:0000313" key="2">
    <source>
        <dbReference type="Proteomes" id="UP001054945"/>
    </source>
</evidence>
<dbReference type="Proteomes" id="UP001054945">
    <property type="component" value="Unassembled WGS sequence"/>
</dbReference>
<dbReference type="EMBL" id="BPLR01018898">
    <property type="protein sequence ID" value="GIZ03064.1"/>
    <property type="molecule type" value="Genomic_DNA"/>
</dbReference>
<accession>A0AAV4Y814</accession>
<name>A0AAV4Y814_CAEEX</name>
<comment type="caution">
    <text evidence="1">The sequence shown here is derived from an EMBL/GenBank/DDBJ whole genome shotgun (WGS) entry which is preliminary data.</text>
</comment>
<gene>
    <name evidence="1" type="ORF">CEXT_592631</name>
</gene>
<reference evidence="1 2" key="1">
    <citation type="submission" date="2021-06" db="EMBL/GenBank/DDBJ databases">
        <title>Caerostris extrusa draft genome.</title>
        <authorList>
            <person name="Kono N."/>
            <person name="Arakawa K."/>
        </authorList>
    </citation>
    <scope>NUCLEOTIDE SEQUENCE [LARGE SCALE GENOMIC DNA]</scope>
</reference>
<sequence>MGERVTPRSPTTHIHFQNTTRYPFQKKKKKERKKRAEVIGRSFSKKNESLHCLGRTEICAFHSLAIHFKKCLFLFKMVRWMRLAKNVARKGIGKLVG</sequence>
<keyword evidence="2" id="KW-1185">Reference proteome</keyword>
<evidence type="ECO:0000313" key="1">
    <source>
        <dbReference type="EMBL" id="GIZ03064.1"/>
    </source>
</evidence>
<organism evidence="1 2">
    <name type="scientific">Caerostris extrusa</name>
    <name type="common">Bark spider</name>
    <name type="synonym">Caerostris bankana</name>
    <dbReference type="NCBI Taxonomy" id="172846"/>
    <lineage>
        <taxon>Eukaryota</taxon>
        <taxon>Metazoa</taxon>
        <taxon>Ecdysozoa</taxon>
        <taxon>Arthropoda</taxon>
        <taxon>Chelicerata</taxon>
        <taxon>Arachnida</taxon>
        <taxon>Araneae</taxon>
        <taxon>Araneomorphae</taxon>
        <taxon>Entelegynae</taxon>
        <taxon>Araneoidea</taxon>
        <taxon>Araneidae</taxon>
        <taxon>Caerostris</taxon>
    </lineage>
</organism>
<dbReference type="AlphaFoldDB" id="A0AAV4Y814"/>